<keyword evidence="2" id="KW-0694">RNA-binding</keyword>
<keyword evidence="3" id="KW-0969">Cilium</keyword>
<evidence type="ECO:0000313" key="4">
    <source>
        <dbReference type="Proteomes" id="UP000249739"/>
    </source>
</evidence>
<evidence type="ECO:0000313" key="3">
    <source>
        <dbReference type="EMBL" id="PZP57128.1"/>
    </source>
</evidence>
<keyword evidence="3" id="KW-0282">Flagellum</keyword>
<sequence length="138" mass="15889">MALIIDLKPGEKILIGTAVITNDSQRTRLHISGEAPILREKDVLQEEDADTPCKKVYFLVQCMYLARNPREYHPKYFEMLKIIQQAAPSTSIFFMRINEQIIQGHYYKALREAKDLITHETELLAGVTLNRDKTSTSH</sequence>
<accession>A0A2W5FQ57</accession>
<evidence type="ECO:0000256" key="1">
    <source>
        <dbReference type="ARBA" id="ARBA00022795"/>
    </source>
</evidence>
<comment type="caution">
    <text evidence="3">The sequence shown here is derived from an EMBL/GenBank/DDBJ whole genome shotgun (WGS) entry which is preliminary data.</text>
</comment>
<protein>
    <submittedName>
        <fullName evidence="3">Flagellar biosynthesis repressor FlbT</fullName>
    </submittedName>
</protein>
<dbReference type="InterPro" id="IPR009967">
    <property type="entry name" value="Flagellum_FlbT"/>
</dbReference>
<dbReference type="GO" id="GO:0006402">
    <property type="term" value="P:mRNA catabolic process"/>
    <property type="evidence" value="ECO:0007669"/>
    <property type="project" value="InterPro"/>
</dbReference>
<dbReference type="EMBL" id="QFOT01000007">
    <property type="protein sequence ID" value="PZP57128.1"/>
    <property type="molecule type" value="Genomic_DNA"/>
</dbReference>
<dbReference type="AlphaFoldDB" id="A0A2W5FQ57"/>
<dbReference type="GO" id="GO:0048027">
    <property type="term" value="F:mRNA 5'-UTR binding"/>
    <property type="evidence" value="ECO:0007669"/>
    <property type="project" value="InterPro"/>
</dbReference>
<dbReference type="GO" id="GO:1902209">
    <property type="term" value="P:negative regulation of bacterial-type flagellum assembly"/>
    <property type="evidence" value="ECO:0007669"/>
    <property type="project" value="InterPro"/>
</dbReference>
<dbReference type="Pfam" id="PF07378">
    <property type="entry name" value="FlbT"/>
    <property type="match status" value="1"/>
</dbReference>
<reference evidence="3 4" key="1">
    <citation type="submission" date="2017-08" db="EMBL/GenBank/DDBJ databases">
        <title>Infants hospitalized years apart are colonized by the same room-sourced microbial strains.</title>
        <authorList>
            <person name="Brooks B."/>
            <person name="Olm M.R."/>
            <person name="Firek B.A."/>
            <person name="Baker R."/>
            <person name="Thomas B.C."/>
            <person name="Morowitz M.J."/>
            <person name="Banfield J.F."/>
        </authorList>
    </citation>
    <scope>NUCLEOTIDE SEQUENCE [LARGE SCALE GENOMIC DNA]</scope>
    <source>
        <strain evidence="3">S2_006_000_R2_64</strain>
    </source>
</reference>
<name>A0A2W5FQ57_9BACT</name>
<proteinExistence type="predicted"/>
<keyword evidence="3" id="KW-0966">Cell projection</keyword>
<keyword evidence="1" id="KW-1005">Bacterial flagellum biogenesis</keyword>
<organism evidence="3 4">
    <name type="scientific">Micavibrio aeruginosavorus</name>
    <dbReference type="NCBI Taxonomy" id="349221"/>
    <lineage>
        <taxon>Bacteria</taxon>
        <taxon>Pseudomonadati</taxon>
        <taxon>Bdellovibrionota</taxon>
        <taxon>Bdellovibrionia</taxon>
        <taxon>Bdellovibrionales</taxon>
        <taxon>Pseudobdellovibrionaceae</taxon>
        <taxon>Micavibrio</taxon>
    </lineage>
</organism>
<dbReference type="Proteomes" id="UP000249739">
    <property type="component" value="Unassembled WGS sequence"/>
</dbReference>
<gene>
    <name evidence="3" type="primary">flbT</name>
    <name evidence="3" type="ORF">DI586_01505</name>
</gene>
<evidence type="ECO:0000256" key="2">
    <source>
        <dbReference type="ARBA" id="ARBA00022884"/>
    </source>
</evidence>